<dbReference type="Proteomes" id="UP000219439">
    <property type="component" value="Unassembled WGS sequence"/>
</dbReference>
<gene>
    <name evidence="9" type="ORF">SAMN06265368_3398</name>
</gene>
<keyword evidence="6" id="KW-1133">Transmembrane helix</keyword>
<feature type="domain" description="Methyl-accepting transducer" evidence="7">
    <location>
        <begin position="215"/>
        <end position="465"/>
    </location>
</feature>
<feature type="transmembrane region" description="Helical" evidence="6">
    <location>
        <begin position="142"/>
        <end position="162"/>
    </location>
</feature>
<keyword evidence="6" id="KW-0472">Membrane</keyword>
<dbReference type="OrthoDB" id="354287at2"/>
<dbReference type="InterPro" id="IPR004090">
    <property type="entry name" value="Chemotax_Me-accpt_rcpt"/>
</dbReference>
<evidence type="ECO:0000256" key="4">
    <source>
        <dbReference type="ARBA" id="ARBA00029447"/>
    </source>
</evidence>
<dbReference type="EMBL" id="OBEL01000004">
    <property type="protein sequence ID" value="SNZ20295.1"/>
    <property type="molecule type" value="Genomic_DNA"/>
</dbReference>
<keyword evidence="6" id="KW-0812">Transmembrane</keyword>
<proteinExistence type="inferred from homology"/>
<dbReference type="GO" id="GO:0007165">
    <property type="term" value="P:signal transduction"/>
    <property type="evidence" value="ECO:0007669"/>
    <property type="project" value="UniProtKB-KW"/>
</dbReference>
<evidence type="ECO:0000256" key="6">
    <source>
        <dbReference type="SAM" id="Phobius"/>
    </source>
</evidence>
<evidence type="ECO:0000256" key="2">
    <source>
        <dbReference type="ARBA" id="ARBA00022519"/>
    </source>
</evidence>
<dbReference type="SMART" id="SM00283">
    <property type="entry name" value="MA"/>
    <property type="match status" value="1"/>
</dbReference>
<name>A0A285PF01_9HYPH</name>
<reference evidence="9 10" key="1">
    <citation type="submission" date="2017-09" db="EMBL/GenBank/DDBJ databases">
        <authorList>
            <person name="Ehlers B."/>
            <person name="Leendertz F.H."/>
        </authorList>
    </citation>
    <scope>NUCLEOTIDE SEQUENCE [LARGE SCALE GENOMIC DNA]</scope>
    <source>
        <strain evidence="9 10">DSM 18289</strain>
    </source>
</reference>
<evidence type="ECO:0000259" key="7">
    <source>
        <dbReference type="PROSITE" id="PS50111"/>
    </source>
</evidence>
<dbReference type="SUPFAM" id="SSF58104">
    <property type="entry name" value="Methyl-accepting chemotaxis protein (MCP) signaling domain"/>
    <property type="match status" value="1"/>
</dbReference>
<accession>A0A285PF01</accession>
<keyword evidence="3 5" id="KW-0807">Transducer</keyword>
<dbReference type="Pfam" id="PF00015">
    <property type="entry name" value="MCPsignal"/>
    <property type="match status" value="1"/>
</dbReference>
<evidence type="ECO:0000256" key="3">
    <source>
        <dbReference type="ARBA" id="ARBA00023224"/>
    </source>
</evidence>
<feature type="transmembrane region" description="Helical" evidence="6">
    <location>
        <begin position="37"/>
        <end position="56"/>
    </location>
</feature>
<dbReference type="PROSITE" id="PS50111">
    <property type="entry name" value="CHEMOTAXIS_TRANSDUC_2"/>
    <property type="match status" value="1"/>
</dbReference>
<protein>
    <submittedName>
        <fullName evidence="9">Methyl-accepting chemotaxis protein</fullName>
    </submittedName>
</protein>
<dbReference type="GO" id="GO:0005886">
    <property type="term" value="C:plasma membrane"/>
    <property type="evidence" value="ECO:0007669"/>
    <property type="project" value="UniProtKB-SubCell"/>
</dbReference>
<evidence type="ECO:0000313" key="10">
    <source>
        <dbReference type="Proteomes" id="UP000219439"/>
    </source>
</evidence>
<organism evidence="9 10">
    <name type="scientific">Cohaesibacter gelatinilyticus</name>
    <dbReference type="NCBI Taxonomy" id="372072"/>
    <lineage>
        <taxon>Bacteria</taxon>
        <taxon>Pseudomonadati</taxon>
        <taxon>Pseudomonadota</taxon>
        <taxon>Alphaproteobacteria</taxon>
        <taxon>Hyphomicrobiales</taxon>
        <taxon>Cohaesibacteraceae</taxon>
    </lineage>
</organism>
<feature type="domain" description="T-SNARE coiled-coil homology" evidence="8">
    <location>
        <begin position="381"/>
        <end position="443"/>
    </location>
</feature>
<dbReference type="Gene3D" id="1.10.287.950">
    <property type="entry name" value="Methyl-accepting chemotaxis protein"/>
    <property type="match status" value="1"/>
</dbReference>
<feature type="transmembrane region" description="Helical" evidence="6">
    <location>
        <begin position="12"/>
        <end position="31"/>
    </location>
</feature>
<evidence type="ECO:0000256" key="5">
    <source>
        <dbReference type="PROSITE-ProRule" id="PRU00284"/>
    </source>
</evidence>
<dbReference type="AlphaFoldDB" id="A0A285PF01"/>
<dbReference type="InterPro" id="IPR004089">
    <property type="entry name" value="MCPsignal_dom"/>
</dbReference>
<feature type="transmembrane region" description="Helical" evidence="6">
    <location>
        <begin position="68"/>
        <end position="87"/>
    </location>
</feature>
<evidence type="ECO:0000256" key="1">
    <source>
        <dbReference type="ARBA" id="ARBA00004429"/>
    </source>
</evidence>
<dbReference type="PANTHER" id="PTHR32089:SF112">
    <property type="entry name" value="LYSOZYME-LIKE PROTEIN-RELATED"/>
    <property type="match status" value="1"/>
</dbReference>
<dbReference type="GO" id="GO:0006935">
    <property type="term" value="P:chemotaxis"/>
    <property type="evidence" value="ECO:0007669"/>
    <property type="project" value="InterPro"/>
</dbReference>
<comment type="subcellular location">
    <subcellularLocation>
        <location evidence="1">Cell inner membrane</location>
        <topology evidence="1">Multi-pass membrane protein</topology>
    </subcellularLocation>
</comment>
<sequence length="485" mass="51317">MHDLQTLRQQFSKVVVGLLWLNTAFAGLMALTMSGASGWVAVVISTLAAGATTFSLSQSGCSVLTRDISAISLASQVALIVFIFSGHPYQIDWHMYFFAAMAVLAGWCCWRAILVGTAVVAVHHLVLNFVYPMAVFPGGGDFTRVVMHAVILVLQSGTLIWLTSRLSAAIDASTKAVEEANTAKAQATDLLAEQKMVQTEGQERVTRVDQLIEDFQQTVEQSLGQVTTNSDAMEQTAQSLSSMAQHTLEQSNGISASSQEAASSVGVVATAAEELSASIADINSQLHQTKAIVSQTTVSAQNSNEKVSSLDTAAQRIGQVVTLIQDIAEQTNLLALNATIEAARAGDMGKGFAVVAAEVKELANQTSKATEEISSQIGDIQVSTKDAVSAIEKIAETMQQVDEYTTSIATAVEQQGGATQEISQSVQQAANSTDMVHSNIANVTTSVSSTSDSASQVMLASKEVSDEANRLKEQVMKFLTDVKAA</sequence>
<keyword evidence="2" id="KW-1003">Cell membrane</keyword>
<dbReference type="RefSeq" id="WP_097154656.1">
    <property type="nucleotide sequence ID" value="NZ_OBEL01000004.1"/>
</dbReference>
<comment type="similarity">
    <text evidence="4">Belongs to the methyl-accepting chemotaxis (MCP) protein family.</text>
</comment>
<evidence type="ECO:0000313" key="9">
    <source>
        <dbReference type="EMBL" id="SNZ20295.1"/>
    </source>
</evidence>
<keyword evidence="2" id="KW-0997">Cell inner membrane</keyword>
<feature type="transmembrane region" description="Helical" evidence="6">
    <location>
        <begin position="117"/>
        <end position="136"/>
    </location>
</feature>
<dbReference type="PROSITE" id="PS50192">
    <property type="entry name" value="T_SNARE"/>
    <property type="match status" value="1"/>
</dbReference>
<dbReference type="InterPro" id="IPR000727">
    <property type="entry name" value="T_SNARE_dom"/>
</dbReference>
<dbReference type="PANTHER" id="PTHR32089">
    <property type="entry name" value="METHYL-ACCEPTING CHEMOTAXIS PROTEIN MCPB"/>
    <property type="match status" value="1"/>
</dbReference>
<evidence type="ECO:0000259" key="8">
    <source>
        <dbReference type="PROSITE" id="PS50192"/>
    </source>
</evidence>
<dbReference type="PRINTS" id="PR00260">
    <property type="entry name" value="CHEMTRNSDUCR"/>
</dbReference>
<keyword evidence="10" id="KW-1185">Reference proteome</keyword>
<dbReference type="GO" id="GO:0004888">
    <property type="term" value="F:transmembrane signaling receptor activity"/>
    <property type="evidence" value="ECO:0007669"/>
    <property type="project" value="InterPro"/>
</dbReference>